<organism evidence="1 2">
    <name type="scientific">Inhella inkyongensis</name>
    <dbReference type="NCBI Taxonomy" id="392593"/>
    <lineage>
        <taxon>Bacteria</taxon>
        <taxon>Pseudomonadati</taxon>
        <taxon>Pseudomonadota</taxon>
        <taxon>Betaproteobacteria</taxon>
        <taxon>Burkholderiales</taxon>
        <taxon>Sphaerotilaceae</taxon>
        <taxon>Inhella</taxon>
    </lineage>
</organism>
<evidence type="ECO:0000313" key="1">
    <source>
        <dbReference type="EMBL" id="MBB5204425.1"/>
    </source>
</evidence>
<protein>
    <submittedName>
        <fullName evidence="1">Uncharacterized protein</fullName>
    </submittedName>
</protein>
<keyword evidence="2" id="KW-1185">Reference proteome</keyword>
<name>A0A840S293_9BURK</name>
<dbReference type="RefSeq" id="WP_138855898.1">
    <property type="nucleotide sequence ID" value="NZ_CP040709.1"/>
</dbReference>
<gene>
    <name evidence="1" type="ORF">HNQ51_001739</name>
</gene>
<dbReference type="OrthoDB" id="9156707at2"/>
<proteinExistence type="predicted"/>
<evidence type="ECO:0000313" key="2">
    <source>
        <dbReference type="Proteomes" id="UP000554837"/>
    </source>
</evidence>
<accession>A0A840S293</accession>
<reference evidence="1 2" key="1">
    <citation type="submission" date="2020-08" db="EMBL/GenBank/DDBJ databases">
        <title>Genomic Encyclopedia of Type Strains, Phase IV (KMG-IV): sequencing the most valuable type-strain genomes for metagenomic binning, comparative biology and taxonomic classification.</title>
        <authorList>
            <person name="Goeker M."/>
        </authorList>
    </citation>
    <scope>NUCLEOTIDE SEQUENCE [LARGE SCALE GENOMIC DNA]</scope>
    <source>
        <strain evidence="1 2">DSM 23958</strain>
    </source>
</reference>
<comment type="caution">
    <text evidence="1">The sequence shown here is derived from an EMBL/GenBank/DDBJ whole genome shotgun (WGS) entry which is preliminary data.</text>
</comment>
<dbReference type="Proteomes" id="UP000554837">
    <property type="component" value="Unassembled WGS sequence"/>
</dbReference>
<sequence length="92" mass="10112">MDATDFDELAGRIEGLARAVLTLAWAVECETDMDGLTLTRRWRESVPPQADAGSLRTARNTLHELAQALDALRTSHQESVLRAKLGRIGPVE</sequence>
<dbReference type="EMBL" id="JACHHO010000002">
    <property type="protein sequence ID" value="MBB5204425.1"/>
    <property type="molecule type" value="Genomic_DNA"/>
</dbReference>
<dbReference type="AlphaFoldDB" id="A0A840S293"/>